<dbReference type="SUPFAM" id="SSF51445">
    <property type="entry name" value="(Trans)glycosidases"/>
    <property type="match status" value="1"/>
</dbReference>
<gene>
    <name evidence="10" type="ORF">O6P43_019711</name>
</gene>
<evidence type="ECO:0000256" key="4">
    <source>
        <dbReference type="ARBA" id="ARBA00022801"/>
    </source>
</evidence>
<dbReference type="InterPro" id="IPR017853">
    <property type="entry name" value="GH"/>
</dbReference>
<dbReference type="Gene3D" id="3.20.20.80">
    <property type="entry name" value="Glycosidases"/>
    <property type="match status" value="1"/>
</dbReference>
<evidence type="ECO:0000313" key="10">
    <source>
        <dbReference type="EMBL" id="KAJ7959088.1"/>
    </source>
</evidence>
<dbReference type="AlphaFoldDB" id="A0AAD7LJ89"/>
<organism evidence="10 11">
    <name type="scientific">Quillaja saponaria</name>
    <name type="common">Soap bark tree</name>
    <dbReference type="NCBI Taxonomy" id="32244"/>
    <lineage>
        <taxon>Eukaryota</taxon>
        <taxon>Viridiplantae</taxon>
        <taxon>Streptophyta</taxon>
        <taxon>Embryophyta</taxon>
        <taxon>Tracheophyta</taxon>
        <taxon>Spermatophyta</taxon>
        <taxon>Magnoliopsida</taxon>
        <taxon>eudicotyledons</taxon>
        <taxon>Gunneridae</taxon>
        <taxon>Pentapetalae</taxon>
        <taxon>rosids</taxon>
        <taxon>fabids</taxon>
        <taxon>Fabales</taxon>
        <taxon>Quillajaceae</taxon>
        <taxon>Quillaja</taxon>
    </lineage>
</organism>
<comment type="catalytic activity">
    <reaction evidence="1">
        <text>Hydrolysis of (1-&gt;3)-beta-D-glucosidic linkages in (1-&gt;3)-beta-D-glucans.</text>
        <dbReference type="EC" id="3.2.1.39"/>
    </reaction>
</comment>
<evidence type="ECO:0000256" key="7">
    <source>
        <dbReference type="ARBA" id="ARBA00033417"/>
    </source>
</evidence>
<dbReference type="Proteomes" id="UP001163823">
    <property type="component" value="Chromosome 8"/>
</dbReference>
<evidence type="ECO:0000256" key="6">
    <source>
        <dbReference type="ARBA" id="ARBA00033335"/>
    </source>
</evidence>
<dbReference type="KEGG" id="qsa:O6P43_019711"/>
<evidence type="ECO:0000256" key="8">
    <source>
        <dbReference type="RuleBase" id="RU004335"/>
    </source>
</evidence>
<keyword evidence="4 9" id="KW-0378">Hydrolase</keyword>
<evidence type="ECO:0000313" key="11">
    <source>
        <dbReference type="Proteomes" id="UP001163823"/>
    </source>
</evidence>
<dbReference type="GO" id="GO:0042973">
    <property type="term" value="F:glucan endo-1,3-beta-D-glucosidase activity"/>
    <property type="evidence" value="ECO:0007669"/>
    <property type="project" value="UniProtKB-EC"/>
</dbReference>
<evidence type="ECO:0000256" key="3">
    <source>
        <dbReference type="ARBA" id="ARBA00012780"/>
    </source>
</evidence>
<evidence type="ECO:0000256" key="2">
    <source>
        <dbReference type="ARBA" id="ARBA00008773"/>
    </source>
</evidence>
<proteinExistence type="inferred from homology"/>
<comment type="caution">
    <text evidence="10">The sequence shown here is derived from an EMBL/GenBank/DDBJ whole genome shotgun (WGS) entry which is preliminary data.</text>
</comment>
<dbReference type="GO" id="GO:0005975">
    <property type="term" value="P:carbohydrate metabolic process"/>
    <property type="evidence" value="ECO:0007669"/>
    <property type="project" value="InterPro"/>
</dbReference>
<sequence>MQQAVNIGFTSIRVTTAVSMKAIAASYPPSTGVFSGDITDVMKANAGTLLQTVAPLMINAYPYFPYSSNPKDISFEYATFNAQEPVVDGNLRYYSLFDGMVDAFNAALEKIGAGNVPLAISETGWPTAGNDPFTGKDKAQICNRNPIAHVSKQGTPRRPNQLMYTFIFSIFNENQKPSWIEQNWGFSIKIGSLFMIFIEKYSVNNKSILSSHACL</sequence>
<dbReference type="InterPro" id="IPR000490">
    <property type="entry name" value="Glyco_hydro_17"/>
</dbReference>
<dbReference type="InterPro" id="IPR044965">
    <property type="entry name" value="Glyco_hydro_17_plant"/>
</dbReference>
<name>A0AAD7LJ89_QUISA</name>
<keyword evidence="11" id="KW-1185">Reference proteome</keyword>
<accession>A0AAD7LJ89</accession>
<dbReference type="EC" id="3.2.1.39" evidence="3"/>
<protein>
    <recommendedName>
        <fullName evidence="3">glucan endo-1,3-beta-D-glucosidase</fullName>
        <ecNumber evidence="3">3.2.1.39</ecNumber>
    </recommendedName>
    <alternativeName>
        <fullName evidence="6">(1-&gt;3)-beta-glucan endohydrolase</fullName>
    </alternativeName>
    <alternativeName>
        <fullName evidence="7">Beta-1,3-endoglucanase</fullName>
    </alternativeName>
</protein>
<keyword evidence="5 9" id="KW-0326">Glycosidase</keyword>
<evidence type="ECO:0000256" key="9">
    <source>
        <dbReference type="RuleBase" id="RU004336"/>
    </source>
</evidence>
<comment type="similarity">
    <text evidence="2 8">Belongs to the glycosyl hydrolase 17 family.</text>
</comment>
<reference evidence="10" key="1">
    <citation type="journal article" date="2023" name="Science">
        <title>Elucidation of the pathway for biosynthesis of saponin adjuvants from the soapbark tree.</title>
        <authorList>
            <person name="Reed J."/>
            <person name="Orme A."/>
            <person name="El-Demerdash A."/>
            <person name="Owen C."/>
            <person name="Martin L.B.B."/>
            <person name="Misra R.C."/>
            <person name="Kikuchi S."/>
            <person name="Rejzek M."/>
            <person name="Martin A.C."/>
            <person name="Harkess A."/>
            <person name="Leebens-Mack J."/>
            <person name="Louveau T."/>
            <person name="Stephenson M.J."/>
            <person name="Osbourn A."/>
        </authorList>
    </citation>
    <scope>NUCLEOTIDE SEQUENCE</scope>
    <source>
        <strain evidence="10">S10</strain>
    </source>
</reference>
<dbReference type="PANTHER" id="PTHR32227">
    <property type="entry name" value="GLUCAN ENDO-1,3-BETA-GLUCOSIDASE BG1-RELATED-RELATED"/>
    <property type="match status" value="1"/>
</dbReference>
<evidence type="ECO:0000256" key="5">
    <source>
        <dbReference type="ARBA" id="ARBA00023295"/>
    </source>
</evidence>
<dbReference type="Pfam" id="PF00332">
    <property type="entry name" value="Glyco_hydro_17"/>
    <property type="match status" value="1"/>
</dbReference>
<dbReference type="EMBL" id="JARAOO010000008">
    <property type="protein sequence ID" value="KAJ7959088.1"/>
    <property type="molecule type" value="Genomic_DNA"/>
</dbReference>
<dbReference type="PROSITE" id="PS00587">
    <property type="entry name" value="GLYCOSYL_HYDROL_F17"/>
    <property type="match status" value="1"/>
</dbReference>
<evidence type="ECO:0000256" key="1">
    <source>
        <dbReference type="ARBA" id="ARBA00000382"/>
    </source>
</evidence>